<accession>A0ABX1QM99</accession>
<feature type="compositionally biased region" description="Low complexity" evidence="1">
    <location>
        <begin position="297"/>
        <end position="312"/>
    </location>
</feature>
<evidence type="ECO:0000259" key="2">
    <source>
        <dbReference type="PROSITE" id="PS51833"/>
    </source>
</evidence>
<proteinExistence type="predicted"/>
<comment type="caution">
    <text evidence="3">The sequence shown here is derived from an EMBL/GenBank/DDBJ whole genome shotgun (WGS) entry which is preliminary data.</text>
</comment>
<sequence>MERLEHPLPDAAAWIRFFAERADKVPILRHTKRHLEELRPIAETLNAHVLSQVVLQDPLLTLRLMVTLQKRRPPDLRTRELTTIDRILLMLGIRAFYAECDRMTLVEEELADQPRELAMLLRLIARLRRAARFAREWALLRRDIEVSEVVVAALLHDITEVLMWLYAPRLMSLLIRLRRTYPAIPLEQLQRKVFNATEVEIRNGLIDALELPEILKKLLDDHLLENPRTRTVWLATRLARHLAHGWNDPRIPADLDAIQELVHVNREILLKQLGAPEEAMARLLGPAGETTPPTQTSGEAAAAVSADASKPSGPDAPSGGE</sequence>
<evidence type="ECO:0000313" key="3">
    <source>
        <dbReference type="EMBL" id="NMH16344.1"/>
    </source>
</evidence>
<dbReference type="PROSITE" id="PS51833">
    <property type="entry name" value="HDOD"/>
    <property type="match status" value="1"/>
</dbReference>
<evidence type="ECO:0000256" key="1">
    <source>
        <dbReference type="SAM" id="MobiDB-lite"/>
    </source>
</evidence>
<keyword evidence="4" id="KW-1185">Reference proteome</keyword>
<dbReference type="InterPro" id="IPR013976">
    <property type="entry name" value="HDOD"/>
</dbReference>
<dbReference type="EMBL" id="JAAAUB010000004">
    <property type="protein sequence ID" value="NMH16344.1"/>
    <property type="molecule type" value="Genomic_DNA"/>
</dbReference>
<dbReference type="Pfam" id="PF08668">
    <property type="entry name" value="HDOD"/>
    <property type="match status" value="1"/>
</dbReference>
<dbReference type="Gene3D" id="1.10.3210.10">
    <property type="entry name" value="Hypothetical protein af1432"/>
    <property type="match status" value="1"/>
</dbReference>
<organism evidence="3 4">
    <name type="scientific">Tepidiphilus baoligensis</name>
    <dbReference type="NCBI Taxonomy" id="2698687"/>
    <lineage>
        <taxon>Bacteria</taxon>
        <taxon>Pseudomonadati</taxon>
        <taxon>Pseudomonadota</taxon>
        <taxon>Hydrogenophilia</taxon>
        <taxon>Hydrogenophilales</taxon>
        <taxon>Hydrogenophilaceae</taxon>
        <taxon>Tepidiphilus</taxon>
    </lineage>
</organism>
<feature type="domain" description="HDOD" evidence="2">
    <location>
        <begin position="25"/>
        <end position="225"/>
    </location>
</feature>
<protein>
    <submittedName>
        <fullName evidence="3">HDOD domain-containing protein</fullName>
    </submittedName>
</protein>
<dbReference type="SUPFAM" id="SSF109604">
    <property type="entry name" value="HD-domain/PDEase-like"/>
    <property type="match status" value="1"/>
</dbReference>
<evidence type="ECO:0000313" key="4">
    <source>
        <dbReference type="Proteomes" id="UP000669605"/>
    </source>
</evidence>
<name>A0ABX1QM99_9PROT</name>
<reference evidence="3 4" key="1">
    <citation type="journal article" date="2020" name="Curr. Microbiol.">
        <title>Tepidiphilus baoligensis sp. nov., a Novel Bacterium of the Family Hydrogenophilaceae Isolated from an Oil Reservoir.</title>
        <authorList>
            <person name="Zhang X."/>
            <person name="Wang G."/>
            <person name="Ma X."/>
            <person name="Yu J."/>
            <person name="You J."/>
            <person name="Xue Y."/>
            <person name="Ma Y."/>
        </authorList>
    </citation>
    <scope>NUCLEOTIDE SEQUENCE [LARGE SCALE GENOMIC DNA]</scope>
    <source>
        <strain evidence="3 4">B18-69</strain>
    </source>
</reference>
<feature type="region of interest" description="Disordered" evidence="1">
    <location>
        <begin position="284"/>
        <end position="321"/>
    </location>
</feature>
<gene>
    <name evidence="3" type="ORF">GV368_04325</name>
</gene>
<dbReference type="RefSeq" id="WP_169115621.1">
    <property type="nucleotide sequence ID" value="NZ_JAAAUB010000004.1"/>
</dbReference>
<dbReference type="Proteomes" id="UP000669605">
    <property type="component" value="Unassembled WGS sequence"/>
</dbReference>